<evidence type="ECO:0000256" key="1">
    <source>
        <dbReference type="PIRNR" id="PIRNR028141"/>
    </source>
</evidence>
<dbReference type="Pfam" id="PF07238">
    <property type="entry name" value="PilZ"/>
    <property type="match status" value="1"/>
</dbReference>
<accession>A0A944QWZ4</accession>
<dbReference type="EMBL" id="JAHHGM010000021">
    <property type="protein sequence ID" value="MBT2990811.1"/>
    <property type="molecule type" value="Genomic_DNA"/>
</dbReference>
<name>A0A944QWZ4_9GAMM</name>
<comment type="subunit">
    <text evidence="1">Monomer in both c-di-GMP-bound and free forms.</text>
</comment>
<dbReference type="PIRSF" id="PIRSF028141">
    <property type="entry name" value="C-di-GMP_BP_PA4608"/>
    <property type="match status" value="1"/>
</dbReference>
<dbReference type="AlphaFoldDB" id="A0A944QWZ4"/>
<evidence type="ECO:0000313" key="4">
    <source>
        <dbReference type="Proteomes" id="UP000770889"/>
    </source>
</evidence>
<sequence>MTRSDERRRFHRILFDAPATIIRQQIAYPTSLIDISLKGALLKAPADWPGEQGDDVSVEVMLNDAEAVITMHAVCAHEENQHIGVLCMEIDMESITLLRRLIELNIADEELLQRDLEALG</sequence>
<protein>
    <recommendedName>
        <fullName evidence="1">Cyclic diguanosine monophosphate-binding protein</fullName>
        <shortName evidence="1">c-di-GMP-binding protein</shortName>
    </recommendedName>
    <alternativeName>
        <fullName evidence="1">Pilz domain-containing protein</fullName>
    </alternativeName>
</protein>
<dbReference type="Proteomes" id="UP000770889">
    <property type="component" value="Unassembled WGS sequence"/>
</dbReference>
<keyword evidence="1" id="KW-0973">c-di-GMP</keyword>
<comment type="caution">
    <text evidence="3">The sequence shown here is derived from an EMBL/GenBank/DDBJ whole genome shotgun (WGS) entry which is preliminary data.</text>
</comment>
<reference evidence="3 4" key="1">
    <citation type="submission" date="2021-05" db="EMBL/GenBank/DDBJ databases">
        <title>Genetic and Functional Diversity in Clade A Lucinid endosymbionts from the Bahamas.</title>
        <authorList>
            <person name="Giani N.M."/>
            <person name="Engel A.S."/>
            <person name="Campbell B.J."/>
        </authorList>
    </citation>
    <scope>NUCLEOTIDE SEQUENCE [LARGE SCALE GENOMIC DNA]</scope>
    <source>
        <strain evidence="3">LUC16012Gg_MoonRockCtena</strain>
    </source>
</reference>
<evidence type="ECO:0000259" key="2">
    <source>
        <dbReference type="Pfam" id="PF07238"/>
    </source>
</evidence>
<feature type="domain" description="PilZ" evidence="2">
    <location>
        <begin position="6"/>
        <end position="103"/>
    </location>
</feature>
<dbReference type="GO" id="GO:0035438">
    <property type="term" value="F:cyclic-di-GMP binding"/>
    <property type="evidence" value="ECO:0007669"/>
    <property type="project" value="InterPro"/>
</dbReference>
<comment type="function">
    <text evidence="1">Binds the second messenger bis-(3'-5') cyclic dimeric guanosine monophosphate (c-di-GMP). Can bind two c-di-GMP molecules per monomer. May play a role in bacterial second-messenger regulated processes. Binding to c-di-GMP induces a conformational change of the C- and N-termini resulting in the exposure of a highly negative surface on one side of the protein to a possible effector protein.</text>
</comment>
<dbReference type="SUPFAM" id="SSF141371">
    <property type="entry name" value="PilZ domain-like"/>
    <property type="match status" value="1"/>
</dbReference>
<dbReference type="InterPro" id="IPR009875">
    <property type="entry name" value="PilZ_domain"/>
</dbReference>
<organism evidence="3 4">
    <name type="scientific">Candidatus Thiodiazotropha taylori</name>
    <dbReference type="NCBI Taxonomy" id="2792791"/>
    <lineage>
        <taxon>Bacteria</taxon>
        <taxon>Pseudomonadati</taxon>
        <taxon>Pseudomonadota</taxon>
        <taxon>Gammaproteobacteria</taxon>
        <taxon>Chromatiales</taxon>
        <taxon>Sedimenticolaceae</taxon>
        <taxon>Candidatus Thiodiazotropha</taxon>
    </lineage>
</organism>
<dbReference type="InterPro" id="IPR027021">
    <property type="entry name" value="C-di-GMP_BP_PA4608"/>
</dbReference>
<evidence type="ECO:0000313" key="3">
    <source>
        <dbReference type="EMBL" id="MBT2990811.1"/>
    </source>
</evidence>
<proteinExistence type="predicted"/>
<gene>
    <name evidence="3" type="ORF">KME65_17780</name>
</gene>
<dbReference type="Gene3D" id="2.40.10.220">
    <property type="entry name" value="predicted glycosyltransferase like domains"/>
    <property type="match status" value="1"/>
</dbReference>
<keyword evidence="1" id="KW-0547">Nucleotide-binding</keyword>